<dbReference type="InterPro" id="IPR001245">
    <property type="entry name" value="Ser-Thr/Tyr_kinase_cat_dom"/>
</dbReference>
<name>A0A9W6F558_9CHLO</name>
<dbReference type="InterPro" id="IPR000719">
    <property type="entry name" value="Prot_kinase_dom"/>
</dbReference>
<feature type="compositionally biased region" description="Pro residues" evidence="1">
    <location>
        <begin position="316"/>
        <end position="326"/>
    </location>
</feature>
<dbReference type="PANTHER" id="PTHR44329:SF214">
    <property type="entry name" value="PROTEIN KINASE DOMAIN-CONTAINING PROTEIN"/>
    <property type="match status" value="1"/>
</dbReference>
<evidence type="ECO:0000313" key="4">
    <source>
        <dbReference type="Proteomes" id="UP001165080"/>
    </source>
</evidence>
<keyword evidence="4" id="KW-1185">Reference proteome</keyword>
<sequence>MGLCHSVPELEPGVCQIIKDVGHPTQSSAPLTQEAAAATDDVVKPVPACAQSAAIVPNAQQDDACRYFREVRLKPYTIQGEGGCYSFPGWLSAGAGAHRPIIFNLATRNTLTDDAAERLQRLVGQTADGLLKRLAFSCEHLVHSSSTVLQQESVGSKLPPSAALGVFHTLPDAPARHARPGLQWNSCPPIQTRQQVDHKDVAVCISGPCLPLYHQPTSRLAAENADVAAAISNMPLTNGHKLLACIDEMPEVIHGNLLQAIQGLPGRSQPRCPVHLLTYASEVARGVAALHRCGVHHGSLTPSAVLLVPSDQTPAATPPPPPPPSNPSDRRPVPPPLVVPGAPLSTAAKPAPGVLRCKLALYGLVHPVEHAGRLASNAAGWGALSYLAPECFTADPATVTQEMLTRMDAHAFGALCYHLFVGAAPYHQYHAAQVLVGLTAGGLQLTWPADLPPDGHRPAGQCRPPVPEPIRQLVSRCLDRNPEARPDFPEIVAILESIRRECEGQPS</sequence>
<accession>A0A9W6F558</accession>
<dbReference type="InterPro" id="IPR011009">
    <property type="entry name" value="Kinase-like_dom_sf"/>
</dbReference>
<protein>
    <recommendedName>
        <fullName evidence="2">Protein kinase domain-containing protein</fullName>
    </recommendedName>
</protein>
<dbReference type="SMART" id="SM00220">
    <property type="entry name" value="S_TKc"/>
    <property type="match status" value="1"/>
</dbReference>
<gene>
    <name evidence="3" type="primary">PLEST004169</name>
    <name evidence="3" type="ORF">PLESTB_001129600</name>
</gene>
<proteinExistence type="predicted"/>
<evidence type="ECO:0000256" key="1">
    <source>
        <dbReference type="SAM" id="MobiDB-lite"/>
    </source>
</evidence>
<dbReference type="SUPFAM" id="SSF56112">
    <property type="entry name" value="Protein kinase-like (PK-like)"/>
    <property type="match status" value="1"/>
</dbReference>
<organism evidence="3 4">
    <name type="scientific">Pleodorina starrii</name>
    <dbReference type="NCBI Taxonomy" id="330485"/>
    <lineage>
        <taxon>Eukaryota</taxon>
        <taxon>Viridiplantae</taxon>
        <taxon>Chlorophyta</taxon>
        <taxon>core chlorophytes</taxon>
        <taxon>Chlorophyceae</taxon>
        <taxon>CS clade</taxon>
        <taxon>Chlamydomonadales</taxon>
        <taxon>Volvocaceae</taxon>
        <taxon>Pleodorina</taxon>
    </lineage>
</organism>
<dbReference type="GO" id="GO:0005524">
    <property type="term" value="F:ATP binding"/>
    <property type="evidence" value="ECO:0007669"/>
    <property type="project" value="InterPro"/>
</dbReference>
<evidence type="ECO:0000313" key="3">
    <source>
        <dbReference type="EMBL" id="GLC56639.1"/>
    </source>
</evidence>
<dbReference type="PROSITE" id="PS50011">
    <property type="entry name" value="PROTEIN_KINASE_DOM"/>
    <property type="match status" value="1"/>
</dbReference>
<dbReference type="Proteomes" id="UP001165080">
    <property type="component" value="Unassembled WGS sequence"/>
</dbReference>
<dbReference type="InterPro" id="IPR051681">
    <property type="entry name" value="Ser/Thr_Kinases-Pseudokinases"/>
</dbReference>
<dbReference type="GO" id="GO:0004674">
    <property type="term" value="F:protein serine/threonine kinase activity"/>
    <property type="evidence" value="ECO:0007669"/>
    <property type="project" value="TreeGrafter"/>
</dbReference>
<dbReference type="Pfam" id="PF07714">
    <property type="entry name" value="PK_Tyr_Ser-Thr"/>
    <property type="match status" value="1"/>
</dbReference>
<evidence type="ECO:0000259" key="2">
    <source>
        <dbReference type="PROSITE" id="PS50011"/>
    </source>
</evidence>
<dbReference type="Gene3D" id="1.10.510.10">
    <property type="entry name" value="Transferase(Phosphotransferase) domain 1"/>
    <property type="match status" value="1"/>
</dbReference>
<dbReference type="EMBL" id="BRXU01000016">
    <property type="protein sequence ID" value="GLC56639.1"/>
    <property type="molecule type" value="Genomic_DNA"/>
</dbReference>
<reference evidence="3 4" key="1">
    <citation type="journal article" date="2023" name="Commun. Biol.">
        <title>Reorganization of the ancestral sex-determining regions during the evolution of trioecy in Pleodorina starrii.</title>
        <authorList>
            <person name="Takahashi K."/>
            <person name="Suzuki S."/>
            <person name="Kawai-Toyooka H."/>
            <person name="Yamamoto K."/>
            <person name="Hamaji T."/>
            <person name="Ootsuki R."/>
            <person name="Yamaguchi H."/>
            <person name="Kawachi M."/>
            <person name="Higashiyama T."/>
            <person name="Nozaki H."/>
        </authorList>
    </citation>
    <scope>NUCLEOTIDE SEQUENCE [LARGE SCALE GENOMIC DNA]</scope>
    <source>
        <strain evidence="3 4">NIES-4479</strain>
    </source>
</reference>
<feature type="domain" description="Protein kinase" evidence="2">
    <location>
        <begin position="117"/>
        <end position="498"/>
    </location>
</feature>
<feature type="region of interest" description="Disordered" evidence="1">
    <location>
        <begin position="310"/>
        <end position="341"/>
    </location>
</feature>
<dbReference type="AlphaFoldDB" id="A0A9W6F558"/>
<comment type="caution">
    <text evidence="3">The sequence shown here is derived from an EMBL/GenBank/DDBJ whole genome shotgun (WGS) entry which is preliminary data.</text>
</comment>
<dbReference type="PANTHER" id="PTHR44329">
    <property type="entry name" value="SERINE/THREONINE-PROTEIN KINASE TNNI3K-RELATED"/>
    <property type="match status" value="1"/>
</dbReference>